<protein>
    <recommendedName>
        <fullName evidence="9">G-protein coupled receptors family 1 profile domain-containing protein</fullName>
    </recommendedName>
</protein>
<gene>
    <name evidence="10" type="ORF">NEMVEDRAFT_v1g242370</name>
</gene>
<dbReference type="FunFam" id="1.20.1070.10:FF:000602">
    <property type="entry name" value="Predicted protein"/>
    <property type="match status" value="1"/>
</dbReference>
<dbReference type="PROSITE" id="PS50262">
    <property type="entry name" value="G_PROTEIN_RECEP_F1_2"/>
    <property type="match status" value="1"/>
</dbReference>
<dbReference type="Gene3D" id="1.20.1070.10">
    <property type="entry name" value="Rhodopsin 7-helix transmembrane proteins"/>
    <property type="match status" value="1"/>
</dbReference>
<feature type="transmembrane region" description="Helical" evidence="8">
    <location>
        <begin position="243"/>
        <end position="263"/>
    </location>
</feature>
<name>A7S2E1_NEMVE</name>
<evidence type="ECO:0000256" key="1">
    <source>
        <dbReference type="ARBA" id="ARBA00004141"/>
    </source>
</evidence>
<keyword evidence="7" id="KW-0807">Transducer</keyword>
<proteinExistence type="predicted"/>
<feature type="domain" description="G-protein coupled receptors family 1 profile" evidence="9">
    <location>
        <begin position="46"/>
        <end position="294"/>
    </location>
</feature>
<keyword evidence="4" id="KW-0297">G-protein coupled receptor</keyword>
<keyword evidence="6" id="KW-0675">Receptor</keyword>
<dbReference type="InterPro" id="IPR017452">
    <property type="entry name" value="GPCR_Rhodpsn_7TM"/>
</dbReference>
<feature type="transmembrane region" description="Helical" evidence="8">
    <location>
        <begin position="104"/>
        <end position="126"/>
    </location>
</feature>
<dbReference type="CDD" id="cd00637">
    <property type="entry name" value="7tm_classA_rhodopsin-like"/>
    <property type="match status" value="1"/>
</dbReference>
<organism evidence="10 11">
    <name type="scientific">Nematostella vectensis</name>
    <name type="common">Starlet sea anemone</name>
    <dbReference type="NCBI Taxonomy" id="45351"/>
    <lineage>
        <taxon>Eukaryota</taxon>
        <taxon>Metazoa</taxon>
        <taxon>Cnidaria</taxon>
        <taxon>Anthozoa</taxon>
        <taxon>Hexacorallia</taxon>
        <taxon>Actiniaria</taxon>
        <taxon>Edwardsiidae</taxon>
        <taxon>Nematostella</taxon>
    </lineage>
</organism>
<dbReference type="GO" id="GO:0008528">
    <property type="term" value="F:G protein-coupled peptide receptor activity"/>
    <property type="evidence" value="ECO:0000318"/>
    <property type="project" value="GO_Central"/>
</dbReference>
<evidence type="ECO:0000256" key="7">
    <source>
        <dbReference type="ARBA" id="ARBA00023224"/>
    </source>
</evidence>
<dbReference type="PANTHER" id="PTHR45695:SF15">
    <property type="entry name" value="OPSIN RH2"/>
    <property type="match status" value="1"/>
</dbReference>
<feature type="transmembrane region" description="Helical" evidence="8">
    <location>
        <begin position="193"/>
        <end position="213"/>
    </location>
</feature>
<dbReference type="OrthoDB" id="5987936at2759"/>
<evidence type="ECO:0000259" key="9">
    <source>
        <dbReference type="PROSITE" id="PS50262"/>
    </source>
</evidence>
<feature type="transmembrane region" description="Helical" evidence="8">
    <location>
        <begin position="64"/>
        <end position="92"/>
    </location>
</feature>
<evidence type="ECO:0000256" key="8">
    <source>
        <dbReference type="SAM" id="Phobius"/>
    </source>
</evidence>
<dbReference type="Proteomes" id="UP000001593">
    <property type="component" value="Unassembled WGS sequence"/>
</dbReference>
<dbReference type="SUPFAM" id="SSF81321">
    <property type="entry name" value="Family A G protein-coupled receptor-like"/>
    <property type="match status" value="1"/>
</dbReference>
<comment type="subcellular location">
    <subcellularLocation>
        <location evidence="1">Membrane</location>
        <topology evidence="1">Multi-pass membrane protein</topology>
    </subcellularLocation>
</comment>
<feature type="transmembrane region" description="Helical" evidence="8">
    <location>
        <begin position="275"/>
        <end position="297"/>
    </location>
</feature>
<evidence type="ECO:0000256" key="4">
    <source>
        <dbReference type="ARBA" id="ARBA00023040"/>
    </source>
</evidence>
<evidence type="ECO:0000256" key="6">
    <source>
        <dbReference type="ARBA" id="ARBA00023170"/>
    </source>
</evidence>
<dbReference type="OMA" id="NYRITTS"/>
<evidence type="ECO:0000313" key="11">
    <source>
        <dbReference type="Proteomes" id="UP000001593"/>
    </source>
</evidence>
<dbReference type="KEGG" id="nve:5513953"/>
<dbReference type="PhylomeDB" id="A7S2E1"/>
<dbReference type="HOGENOM" id="CLU_761416_0_0_1"/>
<dbReference type="InParanoid" id="A7S2E1"/>
<dbReference type="AlphaFoldDB" id="A7S2E1"/>
<keyword evidence="2 8" id="KW-0812">Transmembrane</keyword>
<keyword evidence="11" id="KW-1185">Reference proteome</keyword>
<dbReference type="EMBL" id="DS469568">
    <property type="protein sequence ID" value="EDO42096.1"/>
    <property type="molecule type" value="Genomic_DNA"/>
</dbReference>
<dbReference type="PANTHER" id="PTHR45695">
    <property type="entry name" value="LEUCOKININ RECEPTOR-RELATED"/>
    <property type="match status" value="1"/>
</dbReference>
<evidence type="ECO:0000256" key="3">
    <source>
        <dbReference type="ARBA" id="ARBA00022989"/>
    </source>
</evidence>
<sequence length="375" mass="42557">MALLRNLTAAIGNLTGPSTNIENTPLLILIGYSLLYLVTYIVAVLGNIMALLTCYKNYRITTSILLVYIASLAIADLLFTFLTTFDFVYFFTENWVGGNPLCKLQGFLVETSYSASILTLVAISYERLRSVAAKGLARSQRIERRTIICKLIWVVSAIICAPLLYGYSAVQHPYTGKTLCVNRVTWGDDGRQIYYAIHAVIIYCIPLVFMVWAHWKIFSFLKKHAHGKSVSAVESKQRKVTQMLAVVTLIFVSCWTPFILVRALRYFFVYEGLEIWKLTQLIIIINSAVNPILYCFYSGQFRSSFKDMVKCRWHLTIRRGSSRRSSRKTTSRSPNSFQLDSIEPEAENMVSISPSWKQGQVNNGKRYSVSDDICA</sequence>
<evidence type="ECO:0000256" key="5">
    <source>
        <dbReference type="ARBA" id="ARBA00023136"/>
    </source>
</evidence>
<dbReference type="eggNOG" id="KOG3656">
    <property type="taxonomic scope" value="Eukaryota"/>
</dbReference>
<dbReference type="GO" id="GO:0005886">
    <property type="term" value="C:plasma membrane"/>
    <property type="evidence" value="ECO:0000318"/>
    <property type="project" value="GO_Central"/>
</dbReference>
<dbReference type="STRING" id="45351.A7S2E1"/>
<accession>A7S2E1</accession>
<dbReference type="Pfam" id="PF00001">
    <property type="entry name" value="7tm_1"/>
    <property type="match status" value="1"/>
</dbReference>
<feature type="transmembrane region" description="Helical" evidence="8">
    <location>
        <begin position="147"/>
        <end position="167"/>
    </location>
</feature>
<reference evidence="10 11" key="1">
    <citation type="journal article" date="2007" name="Science">
        <title>Sea anemone genome reveals ancestral eumetazoan gene repertoire and genomic organization.</title>
        <authorList>
            <person name="Putnam N.H."/>
            <person name="Srivastava M."/>
            <person name="Hellsten U."/>
            <person name="Dirks B."/>
            <person name="Chapman J."/>
            <person name="Salamov A."/>
            <person name="Terry A."/>
            <person name="Shapiro H."/>
            <person name="Lindquist E."/>
            <person name="Kapitonov V.V."/>
            <person name="Jurka J."/>
            <person name="Genikhovich G."/>
            <person name="Grigoriev I.V."/>
            <person name="Lucas S.M."/>
            <person name="Steele R.E."/>
            <person name="Finnerty J.R."/>
            <person name="Technau U."/>
            <person name="Martindale M.Q."/>
            <person name="Rokhsar D.S."/>
        </authorList>
    </citation>
    <scope>NUCLEOTIDE SEQUENCE [LARGE SCALE GENOMIC DNA]</scope>
    <source>
        <strain evidence="11">CH2 X CH6</strain>
    </source>
</reference>
<evidence type="ECO:0000313" key="10">
    <source>
        <dbReference type="EMBL" id="EDO42096.1"/>
    </source>
</evidence>
<dbReference type="PRINTS" id="PR00237">
    <property type="entry name" value="GPCRRHODOPSN"/>
</dbReference>
<evidence type="ECO:0000256" key="2">
    <source>
        <dbReference type="ARBA" id="ARBA00022692"/>
    </source>
</evidence>
<dbReference type="GO" id="GO:0007218">
    <property type="term" value="P:neuropeptide signaling pathway"/>
    <property type="evidence" value="ECO:0000318"/>
    <property type="project" value="GO_Central"/>
</dbReference>
<dbReference type="InterPro" id="IPR000276">
    <property type="entry name" value="GPCR_Rhodpsn"/>
</dbReference>
<keyword evidence="3 8" id="KW-1133">Transmembrane helix</keyword>
<feature type="transmembrane region" description="Helical" evidence="8">
    <location>
        <begin position="26"/>
        <end position="52"/>
    </location>
</feature>
<keyword evidence="5 8" id="KW-0472">Membrane</keyword>